<name>A0A2P5CDG6_PARAD</name>
<gene>
    <name evidence="1" type="ORF">PanWU01x14_161530</name>
</gene>
<sequence length="57" mass="6381">MAKCYILGSMSNILQQQHRGIKTAIDIMLSVDEMFASLGRQAKNEATSAFINLHQKK</sequence>
<keyword evidence="2" id="KW-1185">Reference proteome</keyword>
<dbReference type="Proteomes" id="UP000237105">
    <property type="component" value="Unassembled WGS sequence"/>
</dbReference>
<dbReference type="EMBL" id="JXTB01000143">
    <property type="protein sequence ID" value="PON59034.1"/>
    <property type="molecule type" value="Genomic_DNA"/>
</dbReference>
<organism evidence="1 2">
    <name type="scientific">Parasponia andersonii</name>
    <name type="common">Sponia andersonii</name>
    <dbReference type="NCBI Taxonomy" id="3476"/>
    <lineage>
        <taxon>Eukaryota</taxon>
        <taxon>Viridiplantae</taxon>
        <taxon>Streptophyta</taxon>
        <taxon>Embryophyta</taxon>
        <taxon>Tracheophyta</taxon>
        <taxon>Spermatophyta</taxon>
        <taxon>Magnoliopsida</taxon>
        <taxon>eudicotyledons</taxon>
        <taxon>Gunneridae</taxon>
        <taxon>Pentapetalae</taxon>
        <taxon>rosids</taxon>
        <taxon>fabids</taxon>
        <taxon>Rosales</taxon>
        <taxon>Cannabaceae</taxon>
        <taxon>Parasponia</taxon>
    </lineage>
</organism>
<evidence type="ECO:0000313" key="1">
    <source>
        <dbReference type="EMBL" id="PON59034.1"/>
    </source>
</evidence>
<accession>A0A2P5CDG6</accession>
<reference evidence="2" key="1">
    <citation type="submission" date="2016-06" db="EMBL/GenBank/DDBJ databases">
        <title>Parallel loss of symbiosis genes in relatives of nitrogen-fixing non-legume Parasponia.</title>
        <authorList>
            <person name="Van Velzen R."/>
            <person name="Holmer R."/>
            <person name="Bu F."/>
            <person name="Rutten L."/>
            <person name="Van Zeijl A."/>
            <person name="Liu W."/>
            <person name="Santuari L."/>
            <person name="Cao Q."/>
            <person name="Sharma T."/>
            <person name="Shen D."/>
            <person name="Roswanjaya Y."/>
            <person name="Wardhani T."/>
            <person name="Kalhor M.S."/>
            <person name="Jansen J."/>
            <person name="Van den Hoogen J."/>
            <person name="Gungor B."/>
            <person name="Hartog M."/>
            <person name="Hontelez J."/>
            <person name="Verver J."/>
            <person name="Yang W.-C."/>
            <person name="Schijlen E."/>
            <person name="Repin R."/>
            <person name="Schilthuizen M."/>
            <person name="Schranz E."/>
            <person name="Heidstra R."/>
            <person name="Miyata K."/>
            <person name="Fedorova E."/>
            <person name="Kohlen W."/>
            <person name="Bisseling T."/>
            <person name="Smit S."/>
            <person name="Geurts R."/>
        </authorList>
    </citation>
    <scope>NUCLEOTIDE SEQUENCE [LARGE SCALE GENOMIC DNA]</scope>
    <source>
        <strain evidence="2">cv. WU1-14</strain>
    </source>
</reference>
<comment type="caution">
    <text evidence="1">The sequence shown here is derived from an EMBL/GenBank/DDBJ whole genome shotgun (WGS) entry which is preliminary data.</text>
</comment>
<protein>
    <submittedName>
        <fullName evidence="1">Uncharacterized protein</fullName>
    </submittedName>
</protein>
<dbReference type="OrthoDB" id="1920930at2759"/>
<evidence type="ECO:0000313" key="2">
    <source>
        <dbReference type="Proteomes" id="UP000237105"/>
    </source>
</evidence>
<proteinExistence type="predicted"/>
<dbReference type="AlphaFoldDB" id="A0A2P5CDG6"/>
<feature type="non-terminal residue" evidence="1">
    <location>
        <position position="57"/>
    </location>
</feature>